<dbReference type="Gene3D" id="3.40.50.720">
    <property type="entry name" value="NAD(P)-binding Rossmann-like Domain"/>
    <property type="match status" value="1"/>
</dbReference>
<evidence type="ECO:0000313" key="5">
    <source>
        <dbReference type="EMBL" id="AFM16136.1"/>
    </source>
</evidence>
<dbReference type="GO" id="GO:0019305">
    <property type="term" value="P:dTDP-rhamnose biosynthetic process"/>
    <property type="evidence" value="ECO:0007669"/>
    <property type="project" value="UniProtKB-UniPathway"/>
</dbReference>
<proteinExistence type="inferred from homology"/>
<feature type="domain" description="RmlD-like substrate binding" evidence="4">
    <location>
        <begin position="10"/>
        <end position="290"/>
    </location>
</feature>
<protein>
    <recommendedName>
        <fullName evidence="2">dTDP-4-dehydrorhamnose reductase</fullName>
        <ecNumber evidence="2">1.1.1.133</ecNumber>
    </recommendedName>
</protein>
<dbReference type="Pfam" id="PF04321">
    <property type="entry name" value="RmlD_sub_bind"/>
    <property type="match status" value="1"/>
</dbReference>
<comment type="pathway">
    <text evidence="2">Carbohydrate biosynthesis; dTDP-L-rhamnose biosynthesis.</text>
</comment>
<dbReference type="Gene3D" id="3.90.25.10">
    <property type="entry name" value="UDP-galactose 4-epimerase, domain 1"/>
    <property type="match status" value="1"/>
</dbReference>
<evidence type="ECO:0000259" key="4">
    <source>
        <dbReference type="Pfam" id="PF04321"/>
    </source>
</evidence>
<evidence type="ECO:0000256" key="2">
    <source>
        <dbReference type="RuleBase" id="RU364082"/>
    </source>
</evidence>
<keyword evidence="6" id="KW-1185">Reference proteome</keyword>
<evidence type="ECO:0000256" key="3">
    <source>
        <dbReference type="SAM" id="MobiDB-lite"/>
    </source>
</evidence>
<organism evidence="5 6">
    <name type="scientific">Mycolicibacterium chubuense (strain NBB4)</name>
    <name type="common">Mycobacterium chubuense</name>
    <dbReference type="NCBI Taxonomy" id="710421"/>
    <lineage>
        <taxon>Bacteria</taxon>
        <taxon>Bacillati</taxon>
        <taxon>Actinomycetota</taxon>
        <taxon>Actinomycetes</taxon>
        <taxon>Mycobacteriales</taxon>
        <taxon>Mycobacteriaceae</taxon>
        <taxon>Mycolicibacterium</taxon>
    </lineage>
</organism>
<dbReference type="NCBIfam" id="TIGR01214">
    <property type="entry name" value="rmlD"/>
    <property type="match status" value="1"/>
</dbReference>
<dbReference type="SUPFAM" id="SSF51735">
    <property type="entry name" value="NAD(P)-binding Rossmann-fold domains"/>
    <property type="match status" value="1"/>
</dbReference>
<dbReference type="EMBL" id="CP003053">
    <property type="protein sequence ID" value="AFM16136.1"/>
    <property type="molecule type" value="Genomic_DNA"/>
</dbReference>
<gene>
    <name evidence="5" type="ordered locus">Mycch_1334</name>
</gene>
<dbReference type="UniPathway" id="UPA00124"/>
<dbReference type="GO" id="GO:0008831">
    <property type="term" value="F:dTDP-4-dehydrorhamnose reductase activity"/>
    <property type="evidence" value="ECO:0007669"/>
    <property type="project" value="UniProtKB-EC"/>
</dbReference>
<dbReference type="PANTHER" id="PTHR10491">
    <property type="entry name" value="DTDP-4-DEHYDRORHAMNOSE REDUCTASE"/>
    <property type="match status" value="1"/>
</dbReference>
<keyword evidence="2 5" id="KW-0560">Oxidoreductase</keyword>
<keyword evidence="2" id="KW-0521">NADP</keyword>
<dbReference type="InterPro" id="IPR005913">
    <property type="entry name" value="dTDP_dehydrorham_reduct"/>
</dbReference>
<dbReference type="InterPro" id="IPR036291">
    <property type="entry name" value="NAD(P)-bd_dom_sf"/>
</dbReference>
<dbReference type="Proteomes" id="UP000006057">
    <property type="component" value="Chromosome"/>
</dbReference>
<dbReference type="PANTHER" id="PTHR10491:SF4">
    <property type="entry name" value="METHIONINE ADENOSYLTRANSFERASE 2 SUBUNIT BETA"/>
    <property type="match status" value="1"/>
</dbReference>
<evidence type="ECO:0000256" key="1">
    <source>
        <dbReference type="ARBA" id="ARBA00010944"/>
    </source>
</evidence>
<dbReference type="eggNOG" id="COG1091">
    <property type="taxonomic scope" value="Bacteria"/>
</dbReference>
<name>I4BFS9_MYCCN</name>
<evidence type="ECO:0000313" key="6">
    <source>
        <dbReference type="Proteomes" id="UP000006057"/>
    </source>
</evidence>
<dbReference type="PATRIC" id="fig|710421.3.peg.1335"/>
<comment type="function">
    <text evidence="2">Catalyzes the reduction of dTDP-6-deoxy-L-lyxo-4-hexulose to yield dTDP-L-rhamnose.</text>
</comment>
<sequence length="298" mass="31131">MPHSLPVTDRIVITGAGGMVGRVLAGQARDQGREVAAYPSAEWDITDPTAAERFVEPGDVVVNCAAFTKVDAAESEPDRAYAVNVTGAENVAHACARAGASLIHISTDYVFSGVFPGGPHPYEIDDETGPLSVYGRTKLAGELAVLAAMPDAHVVRTAWVYEGGSGRDFAAGMRRAAAGDGRIEVVADQIGSPTYAVDLCGALLQIADGTIREPVLHAANQGAVSRFEQAQAVFAELGADPERVIPVGSDRHPRPAPRPPYSALSSVKSAAAGLTPLRHWREALADALRRAGPLPSTP</sequence>
<dbReference type="HOGENOM" id="CLU_045518_1_2_11"/>
<reference evidence="5 6" key="1">
    <citation type="submission" date="2012-06" db="EMBL/GenBank/DDBJ databases">
        <title>Complete sequence of chromosome of Mycobacterium chubuense NBB4.</title>
        <authorList>
            <consortium name="US DOE Joint Genome Institute"/>
            <person name="Lucas S."/>
            <person name="Han J."/>
            <person name="Lapidus A."/>
            <person name="Cheng J.-F."/>
            <person name="Goodwin L."/>
            <person name="Pitluck S."/>
            <person name="Peters L."/>
            <person name="Mikhailova N."/>
            <person name="Teshima H."/>
            <person name="Detter J.C."/>
            <person name="Han C."/>
            <person name="Tapia R."/>
            <person name="Land M."/>
            <person name="Hauser L."/>
            <person name="Kyrpides N."/>
            <person name="Ivanova N."/>
            <person name="Pagani I."/>
            <person name="Mattes T."/>
            <person name="Holmes A."/>
            <person name="Rutledge P."/>
            <person name="Paulsen I."/>
            <person name="Coleman N."/>
            <person name="Woyke T."/>
        </authorList>
    </citation>
    <scope>NUCLEOTIDE SEQUENCE [LARGE SCALE GENOMIC DNA]</scope>
    <source>
        <strain evidence="5 6">NBB4</strain>
    </source>
</reference>
<accession>I4BFS9</accession>
<comment type="similarity">
    <text evidence="1 2">Belongs to the dTDP-4-dehydrorhamnose reductase family.</text>
</comment>
<dbReference type="KEGG" id="mcb:Mycch_1334"/>
<dbReference type="GO" id="GO:0005829">
    <property type="term" value="C:cytosol"/>
    <property type="evidence" value="ECO:0007669"/>
    <property type="project" value="TreeGrafter"/>
</dbReference>
<feature type="region of interest" description="Disordered" evidence="3">
    <location>
        <begin position="244"/>
        <end position="267"/>
    </location>
</feature>
<dbReference type="EC" id="1.1.1.133" evidence="2"/>
<dbReference type="STRING" id="710421.Mycch_1334"/>
<dbReference type="InterPro" id="IPR029903">
    <property type="entry name" value="RmlD-like-bd"/>
</dbReference>
<dbReference type="CDD" id="cd05254">
    <property type="entry name" value="dTDP_HR_like_SDR_e"/>
    <property type="match status" value="1"/>
</dbReference>
<dbReference type="AlphaFoldDB" id="I4BFS9"/>